<dbReference type="EMBL" id="JACAZI010000012">
    <property type="protein sequence ID" value="KAF7347020.1"/>
    <property type="molecule type" value="Genomic_DNA"/>
</dbReference>
<organism evidence="2 3">
    <name type="scientific">Mycena venus</name>
    <dbReference type="NCBI Taxonomy" id="2733690"/>
    <lineage>
        <taxon>Eukaryota</taxon>
        <taxon>Fungi</taxon>
        <taxon>Dikarya</taxon>
        <taxon>Basidiomycota</taxon>
        <taxon>Agaricomycotina</taxon>
        <taxon>Agaricomycetes</taxon>
        <taxon>Agaricomycetidae</taxon>
        <taxon>Agaricales</taxon>
        <taxon>Marasmiineae</taxon>
        <taxon>Mycenaceae</taxon>
        <taxon>Mycena</taxon>
    </lineage>
</organism>
<evidence type="ECO:0000256" key="1">
    <source>
        <dbReference type="SAM" id="MobiDB-lite"/>
    </source>
</evidence>
<dbReference type="OrthoDB" id="2676448at2759"/>
<reference evidence="2" key="1">
    <citation type="submission" date="2020-05" db="EMBL/GenBank/DDBJ databases">
        <title>Mycena genomes resolve the evolution of fungal bioluminescence.</title>
        <authorList>
            <person name="Tsai I.J."/>
        </authorList>
    </citation>
    <scope>NUCLEOTIDE SEQUENCE</scope>
    <source>
        <strain evidence="2">CCC161011</strain>
    </source>
</reference>
<name>A0A8H7CR16_9AGAR</name>
<dbReference type="AlphaFoldDB" id="A0A8H7CR16"/>
<feature type="region of interest" description="Disordered" evidence="1">
    <location>
        <begin position="186"/>
        <end position="228"/>
    </location>
</feature>
<protein>
    <submittedName>
        <fullName evidence="2">Uncharacterized protein</fullName>
    </submittedName>
</protein>
<sequence>MDSYFKIDHAREEIVQLNNEICPLMTWINDEDHFLQKWESELADAGDMDLAVLVRRYRLDRGCSDMGHMKRLWRLAKTPGFTGSILPGLSKEVQDAQKAQRRQEREEKGVSEDPMDVDEEEEELVVTVDMTAGWEPPARLTDDMVDVNVGMKVDGDDGGEGDAKKKCKSAVEGVEGVEGGSVEVMEVDSGEKQKKKKDTILEPAGEDEGQAEAEKATRKAQKKAEKKA</sequence>
<keyword evidence="3" id="KW-1185">Reference proteome</keyword>
<feature type="compositionally biased region" description="Basic residues" evidence="1">
    <location>
        <begin position="218"/>
        <end position="228"/>
    </location>
</feature>
<comment type="caution">
    <text evidence="2">The sequence shown here is derived from an EMBL/GenBank/DDBJ whole genome shotgun (WGS) entry which is preliminary data.</text>
</comment>
<feature type="compositionally biased region" description="Basic and acidic residues" evidence="1">
    <location>
        <begin position="101"/>
        <end position="111"/>
    </location>
</feature>
<gene>
    <name evidence="2" type="ORF">MVEN_01455200</name>
</gene>
<evidence type="ECO:0000313" key="3">
    <source>
        <dbReference type="Proteomes" id="UP000620124"/>
    </source>
</evidence>
<proteinExistence type="predicted"/>
<evidence type="ECO:0000313" key="2">
    <source>
        <dbReference type="EMBL" id="KAF7347020.1"/>
    </source>
</evidence>
<accession>A0A8H7CR16</accession>
<dbReference type="Proteomes" id="UP000620124">
    <property type="component" value="Unassembled WGS sequence"/>
</dbReference>
<feature type="region of interest" description="Disordered" evidence="1">
    <location>
        <begin position="86"/>
        <end position="121"/>
    </location>
</feature>